<dbReference type="GO" id="GO:0003676">
    <property type="term" value="F:nucleic acid binding"/>
    <property type="evidence" value="ECO:0007669"/>
    <property type="project" value="InterPro"/>
</dbReference>
<keyword evidence="4" id="KW-1185">Reference proteome</keyword>
<accession>A0A1L7XMS5</accession>
<dbReference type="PROSITE" id="PS50158">
    <property type="entry name" value="ZF_CCHC"/>
    <property type="match status" value="4"/>
</dbReference>
<dbReference type="AlphaFoldDB" id="A0A1L7XMS5"/>
<dbReference type="PANTHER" id="PTHR10622">
    <property type="entry name" value="HET DOMAIN-CONTAINING PROTEIN"/>
    <property type="match status" value="1"/>
</dbReference>
<dbReference type="Gene3D" id="4.10.60.10">
    <property type="entry name" value="Zinc finger, CCHC-type"/>
    <property type="match status" value="1"/>
</dbReference>
<feature type="domain" description="CCHC-type" evidence="2">
    <location>
        <begin position="240"/>
        <end position="252"/>
    </location>
</feature>
<dbReference type="SUPFAM" id="SSF57756">
    <property type="entry name" value="Retrovirus zinc finger-like domains"/>
    <property type="match status" value="2"/>
</dbReference>
<reference evidence="3 4" key="1">
    <citation type="submission" date="2016-03" db="EMBL/GenBank/DDBJ databases">
        <authorList>
            <person name="Ploux O."/>
        </authorList>
    </citation>
    <scope>NUCLEOTIDE SEQUENCE [LARGE SCALE GENOMIC DNA]</scope>
    <source>
        <strain evidence="3 4">UAMH 11012</strain>
    </source>
</reference>
<evidence type="ECO:0000313" key="3">
    <source>
        <dbReference type="EMBL" id="CZR66361.1"/>
    </source>
</evidence>
<dbReference type="STRING" id="576137.A0A1L7XMS5"/>
<evidence type="ECO:0000313" key="4">
    <source>
        <dbReference type="Proteomes" id="UP000184330"/>
    </source>
</evidence>
<sequence length="285" mass="33109">MRLLQYNDDGEFSLTEFFDNIPPYAILSHRWGPEEVTFKDMIERTGTSKAGFDKIQFCGEQARRDGLHYFWVDTCCIDKSSSAELTEAINSMFRWYCDAAKCYVFLSDVSRPTVDGGNRSHQYPWEPAIRRSKWFTRGWTLQEKALRGSPLADFSVAERMSWIEARQTTRKEDMAYSLLGIFDVSMPLIYGEGREKAFKRVQEEINKHSKGFDQELQGAQHIIVCYKCGEDGHYANDPHCFKCGEYGHYANDPHCYKCGEYGHYANDPHCYKCDRWGHFAYACQI</sequence>
<organism evidence="3 4">
    <name type="scientific">Phialocephala subalpina</name>
    <dbReference type="NCBI Taxonomy" id="576137"/>
    <lineage>
        <taxon>Eukaryota</taxon>
        <taxon>Fungi</taxon>
        <taxon>Dikarya</taxon>
        <taxon>Ascomycota</taxon>
        <taxon>Pezizomycotina</taxon>
        <taxon>Leotiomycetes</taxon>
        <taxon>Helotiales</taxon>
        <taxon>Mollisiaceae</taxon>
        <taxon>Phialocephala</taxon>
        <taxon>Phialocephala fortinii species complex</taxon>
    </lineage>
</organism>
<dbReference type="OrthoDB" id="674604at2759"/>
<feature type="domain" description="CCHC-type" evidence="2">
    <location>
        <begin position="270"/>
        <end position="283"/>
    </location>
</feature>
<keyword evidence="1" id="KW-0479">Metal-binding</keyword>
<dbReference type="GO" id="GO:0008270">
    <property type="term" value="F:zinc ion binding"/>
    <property type="evidence" value="ECO:0007669"/>
    <property type="project" value="UniProtKB-KW"/>
</dbReference>
<dbReference type="SMART" id="SM00343">
    <property type="entry name" value="ZnF_C2HC"/>
    <property type="match status" value="4"/>
</dbReference>
<feature type="domain" description="CCHC-type" evidence="2">
    <location>
        <begin position="225"/>
        <end position="237"/>
    </location>
</feature>
<dbReference type="Pfam" id="PF06985">
    <property type="entry name" value="HET"/>
    <property type="match status" value="1"/>
</dbReference>
<dbReference type="InterPro" id="IPR001878">
    <property type="entry name" value="Znf_CCHC"/>
</dbReference>
<evidence type="ECO:0000256" key="1">
    <source>
        <dbReference type="PROSITE-ProRule" id="PRU00047"/>
    </source>
</evidence>
<dbReference type="InterPro" id="IPR036875">
    <property type="entry name" value="Znf_CCHC_sf"/>
</dbReference>
<protein>
    <recommendedName>
        <fullName evidence="2">CCHC-type domain-containing protein</fullName>
    </recommendedName>
</protein>
<dbReference type="InterPro" id="IPR010730">
    <property type="entry name" value="HET"/>
</dbReference>
<dbReference type="Pfam" id="PF00098">
    <property type="entry name" value="zf-CCHC"/>
    <property type="match status" value="3"/>
</dbReference>
<evidence type="ECO:0000259" key="2">
    <source>
        <dbReference type="PROSITE" id="PS50158"/>
    </source>
</evidence>
<keyword evidence="1" id="KW-0862">Zinc</keyword>
<gene>
    <name evidence="3" type="ORF">PAC_16262</name>
</gene>
<feature type="domain" description="CCHC-type" evidence="2">
    <location>
        <begin position="255"/>
        <end position="267"/>
    </location>
</feature>
<dbReference type="Proteomes" id="UP000184330">
    <property type="component" value="Unassembled WGS sequence"/>
</dbReference>
<name>A0A1L7XMS5_9HELO</name>
<dbReference type="EMBL" id="FJOG01000036">
    <property type="protein sequence ID" value="CZR66361.1"/>
    <property type="molecule type" value="Genomic_DNA"/>
</dbReference>
<keyword evidence="1" id="KW-0863">Zinc-finger</keyword>
<dbReference type="PANTHER" id="PTHR10622:SF11">
    <property type="entry name" value="HET-DOMAIN-CONTAINING PROTEIN"/>
    <property type="match status" value="1"/>
</dbReference>
<proteinExistence type="predicted"/>